<accession>A0AA35V129</accession>
<keyword evidence="3" id="KW-1185">Reference proteome</keyword>
<evidence type="ECO:0000313" key="3">
    <source>
        <dbReference type="Proteomes" id="UP001177003"/>
    </source>
</evidence>
<dbReference type="EMBL" id="OX465086">
    <property type="protein sequence ID" value="CAI9259824.1"/>
    <property type="molecule type" value="Genomic_DNA"/>
</dbReference>
<evidence type="ECO:0000256" key="1">
    <source>
        <dbReference type="SAM" id="MobiDB-lite"/>
    </source>
</evidence>
<protein>
    <submittedName>
        <fullName evidence="2">Uncharacterized protein</fullName>
    </submittedName>
</protein>
<proteinExistence type="predicted"/>
<reference evidence="2" key="1">
    <citation type="submission" date="2023-04" db="EMBL/GenBank/DDBJ databases">
        <authorList>
            <person name="Vijverberg K."/>
            <person name="Xiong W."/>
            <person name="Schranz E."/>
        </authorList>
    </citation>
    <scope>NUCLEOTIDE SEQUENCE</scope>
</reference>
<evidence type="ECO:0000313" key="2">
    <source>
        <dbReference type="EMBL" id="CAI9259824.1"/>
    </source>
</evidence>
<gene>
    <name evidence="2" type="ORF">LSALG_LOCUS693</name>
</gene>
<dbReference type="Proteomes" id="UP001177003">
    <property type="component" value="Chromosome 0"/>
</dbReference>
<feature type="region of interest" description="Disordered" evidence="1">
    <location>
        <begin position="125"/>
        <end position="156"/>
    </location>
</feature>
<sequence>MVKTPPEVDAFSMTIKNNSTGERRGCHRQHQHFPRHQLLPLLMLPFSRINRGSKTFILFYTRTRETHSKPSSSSPFYERSSPINIPHNLLLLPISSLFSSRQRQRTEVLIPPSCVVDRLDQKKKEDDGSFKMNKTPALAPFTPSLDPPGSIKRPSGQLQLQRLPPFSFPKTQGFPEVVVASIPSFDLCVTAWNF</sequence>
<dbReference type="AlphaFoldDB" id="A0AA35V129"/>
<organism evidence="2 3">
    <name type="scientific">Lactuca saligna</name>
    <name type="common">Willowleaf lettuce</name>
    <dbReference type="NCBI Taxonomy" id="75948"/>
    <lineage>
        <taxon>Eukaryota</taxon>
        <taxon>Viridiplantae</taxon>
        <taxon>Streptophyta</taxon>
        <taxon>Embryophyta</taxon>
        <taxon>Tracheophyta</taxon>
        <taxon>Spermatophyta</taxon>
        <taxon>Magnoliopsida</taxon>
        <taxon>eudicotyledons</taxon>
        <taxon>Gunneridae</taxon>
        <taxon>Pentapetalae</taxon>
        <taxon>asterids</taxon>
        <taxon>campanulids</taxon>
        <taxon>Asterales</taxon>
        <taxon>Asteraceae</taxon>
        <taxon>Cichorioideae</taxon>
        <taxon>Cichorieae</taxon>
        <taxon>Lactucinae</taxon>
        <taxon>Lactuca</taxon>
    </lineage>
</organism>
<name>A0AA35V129_LACSI</name>